<dbReference type="EMBL" id="QKWP01001519">
    <property type="protein sequence ID" value="RIB08345.1"/>
    <property type="molecule type" value="Genomic_DNA"/>
</dbReference>
<gene>
    <name evidence="4" type="ORF">C2G38_2045234</name>
</gene>
<dbReference type="GO" id="GO:0000145">
    <property type="term" value="C:exocyst"/>
    <property type="evidence" value="ECO:0007669"/>
    <property type="project" value="InterPro"/>
</dbReference>
<organism evidence="4 5">
    <name type="scientific">Gigaspora rosea</name>
    <dbReference type="NCBI Taxonomy" id="44941"/>
    <lineage>
        <taxon>Eukaryota</taxon>
        <taxon>Fungi</taxon>
        <taxon>Fungi incertae sedis</taxon>
        <taxon>Mucoromycota</taxon>
        <taxon>Glomeromycotina</taxon>
        <taxon>Glomeromycetes</taxon>
        <taxon>Diversisporales</taxon>
        <taxon>Gigasporaceae</taxon>
        <taxon>Gigaspora</taxon>
    </lineage>
</organism>
<reference evidence="4 5" key="1">
    <citation type="submission" date="2018-06" db="EMBL/GenBank/DDBJ databases">
        <title>Comparative genomics reveals the genomic features of Rhizophagus irregularis, R. cerebriforme, R. diaphanum and Gigaspora rosea, and their symbiotic lifestyle signature.</title>
        <authorList>
            <person name="Morin E."/>
            <person name="San Clemente H."/>
            <person name="Chen E.C.H."/>
            <person name="De La Providencia I."/>
            <person name="Hainaut M."/>
            <person name="Kuo A."/>
            <person name="Kohler A."/>
            <person name="Murat C."/>
            <person name="Tang N."/>
            <person name="Roy S."/>
            <person name="Loubradou J."/>
            <person name="Henrissat B."/>
            <person name="Grigoriev I.V."/>
            <person name="Corradi N."/>
            <person name="Roux C."/>
            <person name="Martin F.M."/>
        </authorList>
    </citation>
    <scope>NUCLEOTIDE SEQUENCE [LARGE SCALE GENOMIC DNA]</scope>
    <source>
        <strain evidence="4 5">DAOM 194757</strain>
    </source>
</reference>
<keyword evidence="2" id="KW-0813">Transport</keyword>
<proteinExistence type="inferred from homology"/>
<dbReference type="STRING" id="44941.A0A397UDE7"/>
<protein>
    <submittedName>
        <fullName evidence="4">Exocyst complex component Sec6-domain-containing protein</fullName>
    </submittedName>
</protein>
<accession>A0A397UDE7</accession>
<evidence type="ECO:0000256" key="3">
    <source>
        <dbReference type="ARBA" id="ARBA00022483"/>
    </source>
</evidence>
<dbReference type="GO" id="GO:0051601">
    <property type="term" value="P:exocyst localization"/>
    <property type="evidence" value="ECO:0007669"/>
    <property type="project" value="TreeGrafter"/>
</dbReference>
<dbReference type="PANTHER" id="PTHR21292:SF1">
    <property type="entry name" value="EXOCYST COMPLEX COMPONENT 3"/>
    <property type="match status" value="1"/>
</dbReference>
<dbReference type="InterPro" id="IPR042532">
    <property type="entry name" value="EXOC3/Sec6_C"/>
</dbReference>
<dbReference type="Proteomes" id="UP000266673">
    <property type="component" value="Unassembled WGS sequence"/>
</dbReference>
<sequence length="772" mass="90836">MSIEDEKKDVNKRAHKTNITKLLKSYDLFKVKINVNFRFEKDTLVKKVKKGSNIRAYLGLGRFSHSGKLGKQKDSEKESMQKIIHSTSNQQQPTINHFPKINKVPQINHNNVGTQEIQLQVQEMHQFINRLWHSLKLHRQNPSSSADNLLFIHSQLSALEASRDNTMHEAKFASKDVISVLQLYFKPLDDLLQDFTCYLWELTRNIFTLASNRHAKTVIKSLARIIWLEEEMDVQMNETRIAKSYKNNFFSILNNTILERFELFLSKVKDAPLTLLDKLDFIYNDLNLVKDEIEPLFPSHYNIRLFFVQEYHDQVYIWLNDVMQTDLTLDAGTIFDLIRWVRQYYLKIVSDMNISQDLLEPELLDGREHELIDCLLSIMRSKFQEWKNNLIGSDIKEFVERHYELDADKVTGLSGTPVLLSMINQQIDLAIMSTHEKILADVVKECCKVMIDIQQTWIIVLESEVRLYIEERGEPRLLEYIVALANDEYLCADHVDEKLKTKLEPLFKSKEYWDSVNVELCHVRDGFLDVVTNAISTASCIVFNDLKKPFREMHTSQWYKADPMSVIIVTIDDYLNHIKSCLNSHLFAMMIDTMIQKFVIAYIESMRNKNAKYRTPQCLDHMRKDIRVAENFFMQYIKHDEIKRQFDPIHKLHNFLNTSREVVHIDYYALKTSYGDVSRKLLKNILSKRYDLITSRNINKIIKSKELECSKYTGEPTIFSMIKVNEEDTSGEQLDRFKGEVQQLTNGFKDGFKDLYYKCKIKLHRPESYQLY</sequence>
<dbReference type="Pfam" id="PF06046">
    <property type="entry name" value="Sec6"/>
    <property type="match status" value="1"/>
</dbReference>
<keyword evidence="5" id="KW-1185">Reference proteome</keyword>
<dbReference type="InterPro" id="IPR010326">
    <property type="entry name" value="EXOC3/Sec6"/>
</dbReference>
<dbReference type="GO" id="GO:0006887">
    <property type="term" value="P:exocytosis"/>
    <property type="evidence" value="ECO:0007669"/>
    <property type="project" value="UniProtKB-KW"/>
</dbReference>
<name>A0A397UDE7_9GLOM</name>
<dbReference type="Gene3D" id="1.10.357.70">
    <property type="entry name" value="Exocyst complex component Sec6, C-terminal domain"/>
    <property type="match status" value="1"/>
</dbReference>
<dbReference type="PANTHER" id="PTHR21292">
    <property type="entry name" value="EXOCYST COMPLEX COMPONENT SEC6-RELATED"/>
    <property type="match status" value="1"/>
</dbReference>
<dbReference type="OrthoDB" id="190098at2759"/>
<dbReference type="AlphaFoldDB" id="A0A397UDE7"/>
<comment type="caution">
    <text evidence="4">The sequence shown here is derived from an EMBL/GenBank/DDBJ whole genome shotgun (WGS) entry which is preliminary data.</text>
</comment>
<evidence type="ECO:0000256" key="1">
    <source>
        <dbReference type="ARBA" id="ARBA00009447"/>
    </source>
</evidence>
<comment type="similarity">
    <text evidence="1">Belongs to the SEC6 family.</text>
</comment>
<dbReference type="Gene3D" id="1.10.357.50">
    <property type="match status" value="1"/>
</dbReference>
<evidence type="ECO:0000313" key="4">
    <source>
        <dbReference type="EMBL" id="RIB08345.1"/>
    </source>
</evidence>
<evidence type="ECO:0000313" key="5">
    <source>
        <dbReference type="Proteomes" id="UP000266673"/>
    </source>
</evidence>
<keyword evidence="3" id="KW-0268">Exocytosis</keyword>
<evidence type="ECO:0000256" key="2">
    <source>
        <dbReference type="ARBA" id="ARBA00022448"/>
    </source>
</evidence>
<dbReference type="GO" id="GO:0000149">
    <property type="term" value="F:SNARE binding"/>
    <property type="evidence" value="ECO:0007669"/>
    <property type="project" value="TreeGrafter"/>
</dbReference>